<evidence type="ECO:0000256" key="4">
    <source>
        <dbReference type="ARBA" id="ARBA00022481"/>
    </source>
</evidence>
<dbReference type="Gene3D" id="3.40.1000.30">
    <property type="match status" value="1"/>
</dbReference>
<feature type="domain" description="PI31 proteasome regulator C-terminal" evidence="12">
    <location>
        <begin position="243"/>
        <end position="335"/>
    </location>
</feature>
<feature type="domain" description="PI31 proteasome regulator N-terminal" evidence="13">
    <location>
        <begin position="22"/>
        <end position="177"/>
    </location>
</feature>
<comment type="caution">
    <text evidence="14">The sequence shown here is derived from an EMBL/GenBank/DDBJ whole genome shotgun (WGS) entry which is preliminary data.</text>
</comment>
<dbReference type="GO" id="GO:0000502">
    <property type="term" value="C:proteasome complex"/>
    <property type="evidence" value="ECO:0007669"/>
    <property type="project" value="UniProtKB-KW"/>
</dbReference>
<dbReference type="STRING" id="5353.A0A1Q3EKR5"/>
<organism evidence="14 15">
    <name type="scientific">Lentinula edodes</name>
    <name type="common">Shiitake mushroom</name>
    <name type="synonym">Lentinus edodes</name>
    <dbReference type="NCBI Taxonomy" id="5353"/>
    <lineage>
        <taxon>Eukaryota</taxon>
        <taxon>Fungi</taxon>
        <taxon>Dikarya</taxon>
        <taxon>Basidiomycota</taxon>
        <taxon>Agaricomycotina</taxon>
        <taxon>Agaricomycetes</taxon>
        <taxon>Agaricomycetidae</taxon>
        <taxon>Agaricales</taxon>
        <taxon>Marasmiineae</taxon>
        <taxon>Omphalotaceae</taxon>
        <taxon>Lentinula</taxon>
    </lineage>
</organism>
<evidence type="ECO:0000256" key="7">
    <source>
        <dbReference type="ARBA" id="ARBA00022824"/>
    </source>
</evidence>
<dbReference type="Pfam" id="PF08577">
    <property type="entry name" value="PI31_Prot_C"/>
    <property type="match status" value="1"/>
</dbReference>
<evidence type="ECO:0000256" key="1">
    <source>
        <dbReference type="ARBA" id="ARBA00004240"/>
    </source>
</evidence>
<dbReference type="InterPro" id="IPR021625">
    <property type="entry name" value="PI31_Prot_N"/>
</dbReference>
<evidence type="ECO:0000259" key="12">
    <source>
        <dbReference type="Pfam" id="PF08577"/>
    </source>
</evidence>
<evidence type="ECO:0000256" key="11">
    <source>
        <dbReference type="SAM" id="MobiDB-lite"/>
    </source>
</evidence>
<feature type="compositionally biased region" description="Polar residues" evidence="11">
    <location>
        <begin position="190"/>
        <end position="202"/>
    </location>
</feature>
<reference evidence="14 15" key="2">
    <citation type="submission" date="2017-02" db="EMBL/GenBank/DDBJ databases">
        <title>A genome survey and senescence transcriptome analysis in Lentinula edodes.</title>
        <authorList>
            <person name="Sakamoto Y."/>
            <person name="Nakade K."/>
            <person name="Sato S."/>
            <person name="Yoshida Y."/>
            <person name="Miyazaki K."/>
            <person name="Natsume S."/>
            <person name="Konno N."/>
        </authorList>
    </citation>
    <scope>NUCLEOTIDE SEQUENCE [LARGE SCALE GENOMIC DNA]</scope>
    <source>
        <strain evidence="14 15">NBRC 111202</strain>
    </source>
</reference>
<dbReference type="GO" id="GO:0005783">
    <property type="term" value="C:endoplasmic reticulum"/>
    <property type="evidence" value="ECO:0007669"/>
    <property type="project" value="UniProtKB-SubCell"/>
</dbReference>
<name>A0A1Q3EKR5_LENED</name>
<evidence type="ECO:0000259" key="13">
    <source>
        <dbReference type="Pfam" id="PF11566"/>
    </source>
</evidence>
<evidence type="ECO:0000313" key="15">
    <source>
        <dbReference type="Proteomes" id="UP000188533"/>
    </source>
</evidence>
<evidence type="ECO:0000256" key="6">
    <source>
        <dbReference type="ARBA" id="ARBA00022553"/>
    </source>
</evidence>
<keyword evidence="8 14" id="KW-0647">Proteasome</keyword>
<keyword evidence="5" id="KW-0963">Cytoplasm</keyword>
<evidence type="ECO:0000256" key="8">
    <source>
        <dbReference type="ARBA" id="ARBA00022942"/>
    </source>
</evidence>
<gene>
    <name evidence="14" type="ORF">LENED_009713</name>
</gene>
<dbReference type="GO" id="GO:0043161">
    <property type="term" value="P:proteasome-mediated ubiquitin-dependent protein catabolic process"/>
    <property type="evidence" value="ECO:0007669"/>
    <property type="project" value="InterPro"/>
</dbReference>
<evidence type="ECO:0000256" key="10">
    <source>
        <dbReference type="ARBA" id="ARBA00024805"/>
    </source>
</evidence>
<keyword evidence="7" id="KW-0256">Endoplasmic reticulum</keyword>
<protein>
    <submittedName>
        <fullName evidence="14">Proteasome inhibitor PI31 subunit</fullName>
    </submittedName>
</protein>
<evidence type="ECO:0000256" key="9">
    <source>
        <dbReference type="ARBA" id="ARBA00022990"/>
    </source>
</evidence>
<dbReference type="AlphaFoldDB" id="A0A1Q3EKR5"/>
<comment type="subcellular location">
    <subcellularLocation>
        <location evidence="2">Cytoplasm</location>
    </subcellularLocation>
    <subcellularLocation>
        <location evidence="1">Endoplasmic reticulum</location>
    </subcellularLocation>
</comment>
<sequence length="430" mass="45817">MANILDASALTSLIPTLLPPNQKSLQSPQDALAVLSHAILSSLAFRLIAVDDSNNNNEINSNSLPENWNSHGPGGYTFRYKHEQSSLEFVVKLTKLGKRTVVNAIAVESDKTSTLDISTDDFTSPSSFPYILNTDTNSSSSSSPLVHCYISSSRITDFVSQFKLKIIQKLVPGLRKDGYTEEVDLDDKSSTSTTNNPQSLNPNRPGPSRTIPRYNPDEEEFPMRFPPPRNPSSHIAPNNPLEIGRRDLDPIPGGSFQPPPLFPQSSSGDGMFVGPDHPIFGGRIGQGQGSGGGFGPGIGGGGIGGIGGRGPRWGGDGFLPPMGVPPGARFDPVGPMFGPGPGGVGIGPFPGGGVKGIPTTTSLCLLVRRICICDFSRYLSRRKDVDAISSNRPERCRSSSVNSITNSIISDLTYHLSQGPDFRVPTHEAP</sequence>
<keyword evidence="9" id="KW-0007">Acetylation</keyword>
<dbReference type="InterPro" id="IPR045128">
    <property type="entry name" value="PI31-like"/>
</dbReference>
<accession>A0A1Q3EKR5</accession>
<dbReference type="PANTHER" id="PTHR13266:SF1">
    <property type="entry name" value="PROTEASOME INHIBITOR PI31 SUBUNIT"/>
    <property type="match status" value="1"/>
</dbReference>
<keyword evidence="4" id="KW-0488">Methylation</keyword>
<evidence type="ECO:0000256" key="3">
    <source>
        <dbReference type="ARBA" id="ARBA00006405"/>
    </source>
</evidence>
<dbReference type="Proteomes" id="UP000188533">
    <property type="component" value="Unassembled WGS sequence"/>
</dbReference>
<evidence type="ECO:0000313" key="14">
    <source>
        <dbReference type="EMBL" id="GAW07704.1"/>
    </source>
</evidence>
<evidence type="ECO:0000256" key="2">
    <source>
        <dbReference type="ARBA" id="ARBA00004496"/>
    </source>
</evidence>
<dbReference type="InterPro" id="IPR013886">
    <property type="entry name" value="PI31_Prot_C"/>
</dbReference>
<proteinExistence type="inferred from homology"/>
<dbReference type="GO" id="GO:0004866">
    <property type="term" value="F:endopeptidase inhibitor activity"/>
    <property type="evidence" value="ECO:0007669"/>
    <property type="project" value="InterPro"/>
</dbReference>
<comment type="similarity">
    <text evidence="3">Belongs to the proteasome inhibitor PI31 family.</text>
</comment>
<dbReference type="PANTHER" id="PTHR13266">
    <property type="entry name" value="PROTEASOME INHIBITOR"/>
    <property type="match status" value="1"/>
</dbReference>
<comment type="function">
    <text evidence="10">Plays an important role in control of proteasome function. Inhibits the hydrolysis of protein and peptide substrates by the 20S proteasome. Also inhibits the activation of the proteasome by the proteasome regulatory proteins PA700 and PA28.</text>
</comment>
<evidence type="ECO:0000256" key="5">
    <source>
        <dbReference type="ARBA" id="ARBA00022490"/>
    </source>
</evidence>
<reference evidence="14 15" key="1">
    <citation type="submission" date="2016-08" db="EMBL/GenBank/DDBJ databases">
        <authorList>
            <consortium name="Lentinula edodes genome sequencing consortium"/>
            <person name="Sakamoto Y."/>
            <person name="Nakade K."/>
            <person name="Sato S."/>
            <person name="Yoshida Y."/>
            <person name="Miyazaki K."/>
            <person name="Natsume S."/>
            <person name="Konno N."/>
        </authorList>
    </citation>
    <scope>NUCLEOTIDE SEQUENCE [LARGE SCALE GENOMIC DNA]</scope>
    <source>
        <strain evidence="14 15">NBRC 111202</strain>
    </source>
</reference>
<feature type="region of interest" description="Disordered" evidence="11">
    <location>
        <begin position="181"/>
        <end position="255"/>
    </location>
</feature>
<dbReference type="EMBL" id="BDGU01000482">
    <property type="protein sequence ID" value="GAW07704.1"/>
    <property type="molecule type" value="Genomic_DNA"/>
</dbReference>
<dbReference type="Pfam" id="PF11566">
    <property type="entry name" value="PI31_Prot_N"/>
    <property type="match status" value="1"/>
</dbReference>
<keyword evidence="15" id="KW-1185">Reference proteome</keyword>
<keyword evidence="6" id="KW-0597">Phosphoprotein</keyword>
<dbReference type="GO" id="GO:0070628">
    <property type="term" value="F:proteasome binding"/>
    <property type="evidence" value="ECO:0007669"/>
    <property type="project" value="InterPro"/>
</dbReference>